<dbReference type="Proteomes" id="UP001345963">
    <property type="component" value="Unassembled WGS sequence"/>
</dbReference>
<evidence type="ECO:0000313" key="2">
    <source>
        <dbReference type="Proteomes" id="UP001345963"/>
    </source>
</evidence>
<evidence type="ECO:0000313" key="1">
    <source>
        <dbReference type="EMBL" id="MED6260974.1"/>
    </source>
</evidence>
<sequence>MDFTEFPKDVECCPPVFIQCNNRSCTETCCSLQKVSEKLKDPDVSQMFPKFGRPAEVNLLSLHVPQRVWGSG</sequence>
<accession>A0ABU7CEG3</accession>
<organism evidence="1 2">
    <name type="scientific">Ataeniobius toweri</name>
    <dbReference type="NCBI Taxonomy" id="208326"/>
    <lineage>
        <taxon>Eukaryota</taxon>
        <taxon>Metazoa</taxon>
        <taxon>Chordata</taxon>
        <taxon>Craniata</taxon>
        <taxon>Vertebrata</taxon>
        <taxon>Euteleostomi</taxon>
        <taxon>Actinopterygii</taxon>
        <taxon>Neopterygii</taxon>
        <taxon>Teleostei</taxon>
        <taxon>Neoteleostei</taxon>
        <taxon>Acanthomorphata</taxon>
        <taxon>Ovalentaria</taxon>
        <taxon>Atherinomorphae</taxon>
        <taxon>Cyprinodontiformes</taxon>
        <taxon>Goodeidae</taxon>
        <taxon>Ataeniobius</taxon>
    </lineage>
</organism>
<gene>
    <name evidence="1" type="ORF">ATANTOWER_032134</name>
</gene>
<protein>
    <submittedName>
        <fullName evidence="1">Uncharacterized protein</fullName>
    </submittedName>
</protein>
<name>A0ABU7CEG3_9TELE</name>
<comment type="caution">
    <text evidence="1">The sequence shown here is derived from an EMBL/GenBank/DDBJ whole genome shotgun (WGS) entry which is preliminary data.</text>
</comment>
<dbReference type="EMBL" id="JAHUTI010089442">
    <property type="protein sequence ID" value="MED6260974.1"/>
    <property type="molecule type" value="Genomic_DNA"/>
</dbReference>
<reference evidence="1 2" key="1">
    <citation type="submission" date="2021-07" db="EMBL/GenBank/DDBJ databases">
        <authorList>
            <person name="Palmer J.M."/>
        </authorList>
    </citation>
    <scope>NUCLEOTIDE SEQUENCE [LARGE SCALE GENOMIC DNA]</scope>
    <source>
        <strain evidence="1 2">AT_MEX2019</strain>
        <tissue evidence="1">Muscle</tissue>
    </source>
</reference>
<keyword evidence="2" id="KW-1185">Reference proteome</keyword>
<proteinExistence type="predicted"/>